<dbReference type="Gramene" id="PGSC0003DMT400002474">
    <property type="protein sequence ID" value="PGSC0003DMT400002474"/>
    <property type="gene ID" value="PGSC0003DMG402000943"/>
</dbReference>
<dbReference type="HOGENOM" id="CLU_3054196_0_0_1"/>
<dbReference type="PaxDb" id="4113-PGSC0003DMT400002474"/>
<dbReference type="InParanoid" id="M0ZK63"/>
<evidence type="ECO:0000313" key="1">
    <source>
        <dbReference type="EnsemblPlants" id="PGSC0003DMT400002474"/>
    </source>
</evidence>
<organism evidence="1 2">
    <name type="scientific">Solanum tuberosum</name>
    <name type="common">Potato</name>
    <dbReference type="NCBI Taxonomy" id="4113"/>
    <lineage>
        <taxon>Eukaryota</taxon>
        <taxon>Viridiplantae</taxon>
        <taxon>Streptophyta</taxon>
        <taxon>Embryophyta</taxon>
        <taxon>Tracheophyta</taxon>
        <taxon>Spermatophyta</taxon>
        <taxon>Magnoliopsida</taxon>
        <taxon>eudicotyledons</taxon>
        <taxon>Gunneridae</taxon>
        <taxon>Pentapetalae</taxon>
        <taxon>asterids</taxon>
        <taxon>lamiids</taxon>
        <taxon>Solanales</taxon>
        <taxon>Solanaceae</taxon>
        <taxon>Solanoideae</taxon>
        <taxon>Solaneae</taxon>
        <taxon>Solanum</taxon>
    </lineage>
</organism>
<proteinExistence type="predicted"/>
<keyword evidence="2" id="KW-1185">Reference proteome</keyword>
<name>M0ZK63_SOLTU</name>
<evidence type="ECO:0000313" key="2">
    <source>
        <dbReference type="Proteomes" id="UP000011115"/>
    </source>
</evidence>
<dbReference type="Proteomes" id="UP000011115">
    <property type="component" value="Unassembled WGS sequence"/>
</dbReference>
<accession>M0ZK63</accession>
<reference evidence="2" key="1">
    <citation type="journal article" date="2011" name="Nature">
        <title>Genome sequence and analysis of the tuber crop potato.</title>
        <authorList>
            <consortium name="The Potato Genome Sequencing Consortium"/>
        </authorList>
    </citation>
    <scope>NUCLEOTIDE SEQUENCE [LARGE SCALE GENOMIC DNA]</scope>
    <source>
        <strain evidence="2">cv. DM1-3 516 R44</strain>
    </source>
</reference>
<protein>
    <submittedName>
        <fullName evidence="1">Uncharacterized protein</fullName>
    </submittedName>
</protein>
<dbReference type="EnsemblPlants" id="PGSC0003DMT400002474">
    <property type="protein sequence ID" value="PGSC0003DMT400002474"/>
    <property type="gene ID" value="PGSC0003DMG402000943"/>
</dbReference>
<dbReference type="AlphaFoldDB" id="M0ZK63"/>
<reference evidence="1" key="2">
    <citation type="submission" date="2015-06" db="UniProtKB">
        <authorList>
            <consortium name="EnsemblPlants"/>
        </authorList>
    </citation>
    <scope>IDENTIFICATION</scope>
    <source>
        <strain evidence="1">DM1-3 516 R44</strain>
    </source>
</reference>
<sequence>MTSQAFDSRRYEELDCIYLLHIRATNRQRCPKCFWQCRLRQSSVAGFPLQIVRD</sequence>